<evidence type="ECO:0000256" key="2">
    <source>
        <dbReference type="SAM" id="MobiDB-lite"/>
    </source>
</evidence>
<feature type="compositionally biased region" description="Polar residues" evidence="2">
    <location>
        <begin position="202"/>
        <end position="211"/>
    </location>
</feature>
<dbReference type="AlphaFoldDB" id="A0A7S9KRT2"/>
<feature type="region of interest" description="Disordered" evidence="2">
    <location>
        <begin position="1"/>
        <end position="48"/>
    </location>
</feature>
<protein>
    <submittedName>
        <fullName evidence="3">Uncharacterized protein</fullName>
    </submittedName>
</protein>
<dbReference type="OrthoDB" id="4507572at2759"/>
<feature type="compositionally biased region" description="Basic and acidic residues" evidence="2">
    <location>
        <begin position="587"/>
        <end position="597"/>
    </location>
</feature>
<feature type="region of interest" description="Disordered" evidence="2">
    <location>
        <begin position="100"/>
        <end position="253"/>
    </location>
</feature>
<accession>A0A7S9KRT2</accession>
<feature type="compositionally biased region" description="Polar residues" evidence="2">
    <location>
        <begin position="134"/>
        <end position="145"/>
    </location>
</feature>
<feature type="region of interest" description="Disordered" evidence="2">
    <location>
        <begin position="395"/>
        <end position="429"/>
    </location>
</feature>
<feature type="coiled-coil region" evidence="1">
    <location>
        <begin position="673"/>
        <end position="707"/>
    </location>
</feature>
<evidence type="ECO:0000313" key="4">
    <source>
        <dbReference type="Proteomes" id="UP000594364"/>
    </source>
</evidence>
<feature type="region of interest" description="Disordered" evidence="2">
    <location>
        <begin position="489"/>
        <end position="543"/>
    </location>
</feature>
<dbReference type="Proteomes" id="UP000594364">
    <property type="component" value="Chromosome 3"/>
</dbReference>
<keyword evidence="1" id="KW-0175">Coiled coil</keyword>
<proteinExistence type="predicted"/>
<dbReference type="PANTHER" id="PTHR42023">
    <property type="entry name" value="BHLH DOMAIN-CONTAINING PROTEIN"/>
    <property type="match status" value="1"/>
</dbReference>
<feature type="compositionally biased region" description="Polar residues" evidence="2">
    <location>
        <begin position="218"/>
        <end position="243"/>
    </location>
</feature>
<keyword evidence="4" id="KW-1185">Reference proteome</keyword>
<gene>
    <name evidence="3" type="ORF">C2857_002216</name>
</gene>
<name>A0A7S9KRT2_EPIFF</name>
<evidence type="ECO:0000313" key="3">
    <source>
        <dbReference type="EMBL" id="QPG99628.1"/>
    </source>
</evidence>
<feature type="compositionally biased region" description="Polar residues" evidence="2">
    <location>
        <begin position="405"/>
        <end position="416"/>
    </location>
</feature>
<feature type="compositionally biased region" description="Basic and acidic residues" evidence="2">
    <location>
        <begin position="496"/>
        <end position="509"/>
    </location>
</feature>
<organism evidence="3 4">
    <name type="scientific">Epichloe festucae (strain Fl1)</name>
    <dbReference type="NCBI Taxonomy" id="877507"/>
    <lineage>
        <taxon>Eukaryota</taxon>
        <taxon>Fungi</taxon>
        <taxon>Dikarya</taxon>
        <taxon>Ascomycota</taxon>
        <taxon>Pezizomycotina</taxon>
        <taxon>Sordariomycetes</taxon>
        <taxon>Hypocreomycetidae</taxon>
        <taxon>Hypocreales</taxon>
        <taxon>Clavicipitaceae</taxon>
        <taxon>Epichloe</taxon>
    </lineage>
</organism>
<dbReference type="PANTHER" id="PTHR42023:SF1">
    <property type="entry name" value="BHLH DOMAIN-CONTAINING PROTEIN"/>
    <property type="match status" value="1"/>
</dbReference>
<sequence>MGDRRFTTHSPTAISTLGRPSGADDDDDDDDRPGGAPEQPVTPRHTRVVRPDGAYWAHLDEDDILQPLDALGISSSNTKGPKLYALQRGRVVPRRQYTDVVLPSQNDYGSVRPDVVPPRQSSRRLQHRERRRNNTAWRPTSSVYSHSDGELSPPTPQYKLASSSKTRGSAALQISPPSSPEIHVVGDELEAGDVSPIENDSDNVQSKVSTGSRRDTCNLPSQQRQVSSTRLSQAGTRVHNSVPQPRRQVMPPADEGVRNQQAHMRQAITYSENDKAWQESARAEHLYAFKTTITSTGNDRTKASSPPSLGRRLRLAGKTKATAIDSRPRWNGASGRSAMMQPVGDDLHVAPLNFPPKDNQGAGHAGKSGAVPLGAETLITSTGGNAMRRLLQVSSKNKPKKSITPPAQSSVQQQLPTPEKAYPSPPHNDILTQEAISYNAPPPDLKTWALGSHPPDSIRPSLNVIKRKPAPTSSHLSPASNSKLLDTKLSSSAETPGDRAAHLPSDSRSEAAWVPPPSRFSITTYATSNPGTPRVSSEEDVPPLPILPPVLGVMARSRPIAGGRSWSSGSEQPVVIEMSSSYTPTEESQRDLFDRRNQASQTRSISDTESTDSRSSSLSTSKPLPLAPHQGKSGDLVSRLDAQISGLFHLRVNIEKSIKQMTELMPQDSLLASHQVMRKREEEKQKVDNLRQELADIQREEHELGLKLYRARKRQYKDAEFESTPLWVSRVAA</sequence>
<reference evidence="3 4" key="1">
    <citation type="journal article" date="2018" name="PLoS Genet.">
        <title>Repeat elements organise 3D genome structure and mediate transcription in the filamentous fungus Epichloe festucae.</title>
        <authorList>
            <person name="Winter D.J."/>
            <person name="Ganley A.R.D."/>
            <person name="Young C.A."/>
            <person name="Liachko I."/>
            <person name="Schardl C.L."/>
            <person name="Dupont P.Y."/>
            <person name="Berry D."/>
            <person name="Ram A."/>
            <person name="Scott B."/>
            <person name="Cox M.P."/>
        </authorList>
    </citation>
    <scope>NUCLEOTIDE SEQUENCE [LARGE SCALE GENOMIC DNA]</scope>
    <source>
        <strain evidence="3 4">Fl1</strain>
    </source>
</reference>
<evidence type="ECO:0000256" key="1">
    <source>
        <dbReference type="SAM" id="Coils"/>
    </source>
</evidence>
<feature type="compositionally biased region" description="Polar residues" evidence="2">
    <location>
        <begin position="520"/>
        <end position="535"/>
    </location>
</feature>
<feature type="compositionally biased region" description="Low complexity" evidence="2">
    <location>
        <begin position="602"/>
        <end position="621"/>
    </location>
</feature>
<dbReference type="EMBL" id="CP031387">
    <property type="protein sequence ID" value="QPG99628.1"/>
    <property type="molecule type" value="Genomic_DNA"/>
</dbReference>
<feature type="region of interest" description="Disordered" evidence="2">
    <location>
        <begin position="579"/>
        <end position="634"/>
    </location>
</feature>
<feature type="compositionally biased region" description="Basic residues" evidence="2">
    <location>
        <begin position="121"/>
        <end position="133"/>
    </location>
</feature>